<dbReference type="GO" id="GO:0022857">
    <property type="term" value="F:transmembrane transporter activity"/>
    <property type="evidence" value="ECO:0007669"/>
    <property type="project" value="TreeGrafter"/>
</dbReference>
<dbReference type="InterPro" id="IPR017871">
    <property type="entry name" value="ABC_transporter-like_CS"/>
</dbReference>
<dbReference type="GO" id="GO:0098796">
    <property type="term" value="C:membrane protein complex"/>
    <property type="evidence" value="ECO:0007669"/>
    <property type="project" value="UniProtKB-ARBA"/>
</dbReference>
<dbReference type="AlphaFoldDB" id="A0A1G9FWN6"/>
<dbReference type="PANTHER" id="PTHR24220:SF685">
    <property type="entry name" value="ABC TRANSPORTER RELATED"/>
    <property type="match status" value="1"/>
</dbReference>
<dbReference type="Gene3D" id="3.40.50.300">
    <property type="entry name" value="P-loop containing nucleotide triphosphate hydrolases"/>
    <property type="match status" value="1"/>
</dbReference>
<dbReference type="SUPFAM" id="SSF52540">
    <property type="entry name" value="P-loop containing nucleoside triphosphate hydrolases"/>
    <property type="match status" value="1"/>
</dbReference>
<dbReference type="InterPro" id="IPR017911">
    <property type="entry name" value="MacB-like_ATP-bd"/>
</dbReference>
<keyword evidence="2" id="KW-0547">Nucleotide-binding</keyword>
<evidence type="ECO:0000256" key="2">
    <source>
        <dbReference type="ARBA" id="ARBA00022741"/>
    </source>
</evidence>
<dbReference type="InterPro" id="IPR003439">
    <property type="entry name" value="ABC_transporter-like_ATP-bd"/>
</dbReference>
<dbReference type="InterPro" id="IPR027417">
    <property type="entry name" value="P-loop_NTPase"/>
</dbReference>
<dbReference type="EMBL" id="FNGF01000002">
    <property type="protein sequence ID" value="SDK92762.1"/>
    <property type="molecule type" value="Genomic_DNA"/>
</dbReference>
<dbReference type="Proteomes" id="UP000198662">
    <property type="component" value="Unassembled WGS sequence"/>
</dbReference>
<dbReference type="PANTHER" id="PTHR24220">
    <property type="entry name" value="IMPORT ATP-BINDING PROTEIN"/>
    <property type="match status" value="1"/>
</dbReference>
<reference evidence="6" key="1">
    <citation type="submission" date="2016-10" db="EMBL/GenBank/DDBJ databases">
        <authorList>
            <person name="Varghese N."/>
            <person name="Submissions S."/>
        </authorList>
    </citation>
    <scope>NUCLEOTIDE SEQUENCE [LARGE SCALE GENOMIC DNA]</scope>
    <source>
        <strain evidence="6">CGMCC 4.3147</strain>
    </source>
</reference>
<evidence type="ECO:0000256" key="1">
    <source>
        <dbReference type="ARBA" id="ARBA00022448"/>
    </source>
</evidence>
<organism evidence="5 6">
    <name type="scientific">Glycomyces sambucus</name>
    <dbReference type="NCBI Taxonomy" id="380244"/>
    <lineage>
        <taxon>Bacteria</taxon>
        <taxon>Bacillati</taxon>
        <taxon>Actinomycetota</taxon>
        <taxon>Actinomycetes</taxon>
        <taxon>Glycomycetales</taxon>
        <taxon>Glycomycetaceae</taxon>
        <taxon>Glycomyces</taxon>
    </lineage>
</organism>
<sequence>MVMQALPRPVARAPVTRPPRLGIVGRMPTHTNDRTAPAVRLQGVRKVYGTGSAAVTALDGLSIAFAPAEFTAIMGPSGSGKSTLMLCAAGLDEPDAGQVKLGSVDLAGLGDRERARVRRERTGFVFQSYNLVPTLPVWMNVALPGLMGGGRPDRRAVDDVLARVGIAGTARRLPAQLSGGQQQRVAVARAVLSRPAVLFADEPTGALDTAARDEVLALLRSLAADHGTTIVMVTHDPVVAAAADRVVFLRDGRLAGDAGARSAAELGRELARLGGAA</sequence>
<proteinExistence type="predicted"/>
<evidence type="ECO:0000259" key="4">
    <source>
        <dbReference type="PROSITE" id="PS50893"/>
    </source>
</evidence>
<protein>
    <submittedName>
        <fullName evidence="5">Putative ABC transport system ATP-binding protein</fullName>
    </submittedName>
</protein>
<dbReference type="PROSITE" id="PS50893">
    <property type="entry name" value="ABC_TRANSPORTER_2"/>
    <property type="match status" value="1"/>
</dbReference>
<keyword evidence="1" id="KW-0813">Transport</keyword>
<dbReference type="InterPro" id="IPR003593">
    <property type="entry name" value="AAA+_ATPase"/>
</dbReference>
<keyword evidence="6" id="KW-1185">Reference proteome</keyword>
<dbReference type="GO" id="GO:0005886">
    <property type="term" value="C:plasma membrane"/>
    <property type="evidence" value="ECO:0007669"/>
    <property type="project" value="TreeGrafter"/>
</dbReference>
<dbReference type="PROSITE" id="PS00211">
    <property type="entry name" value="ABC_TRANSPORTER_1"/>
    <property type="match status" value="1"/>
</dbReference>
<gene>
    <name evidence="5" type="ORF">SAMN05216298_2074</name>
</gene>
<evidence type="ECO:0000313" key="5">
    <source>
        <dbReference type="EMBL" id="SDK92762.1"/>
    </source>
</evidence>
<feature type="domain" description="ABC transporter" evidence="4">
    <location>
        <begin position="39"/>
        <end position="276"/>
    </location>
</feature>
<dbReference type="STRING" id="380244.SAMN05216298_2074"/>
<dbReference type="GO" id="GO:0016887">
    <property type="term" value="F:ATP hydrolysis activity"/>
    <property type="evidence" value="ECO:0007669"/>
    <property type="project" value="InterPro"/>
</dbReference>
<keyword evidence="3 5" id="KW-0067">ATP-binding</keyword>
<name>A0A1G9FWN6_9ACTN</name>
<evidence type="ECO:0000256" key="3">
    <source>
        <dbReference type="ARBA" id="ARBA00022840"/>
    </source>
</evidence>
<evidence type="ECO:0000313" key="6">
    <source>
        <dbReference type="Proteomes" id="UP000198662"/>
    </source>
</evidence>
<dbReference type="GO" id="GO:0005524">
    <property type="term" value="F:ATP binding"/>
    <property type="evidence" value="ECO:0007669"/>
    <property type="project" value="UniProtKB-KW"/>
</dbReference>
<dbReference type="InterPro" id="IPR015854">
    <property type="entry name" value="ABC_transpr_LolD-like"/>
</dbReference>
<dbReference type="CDD" id="cd03255">
    <property type="entry name" value="ABC_MJ0796_LolCDE_FtsE"/>
    <property type="match status" value="1"/>
</dbReference>
<dbReference type="FunFam" id="3.40.50.300:FF:000032">
    <property type="entry name" value="Export ABC transporter ATP-binding protein"/>
    <property type="match status" value="1"/>
</dbReference>
<dbReference type="SMART" id="SM00382">
    <property type="entry name" value="AAA"/>
    <property type="match status" value="1"/>
</dbReference>
<accession>A0A1G9FWN6</accession>
<dbReference type="Pfam" id="PF00005">
    <property type="entry name" value="ABC_tran"/>
    <property type="match status" value="1"/>
</dbReference>